<evidence type="ECO:0008006" key="3">
    <source>
        <dbReference type="Google" id="ProtNLM"/>
    </source>
</evidence>
<dbReference type="Gene3D" id="3.40.50.150">
    <property type="entry name" value="Vaccinia Virus protein VP39"/>
    <property type="match status" value="1"/>
</dbReference>
<keyword evidence="2" id="KW-1185">Reference proteome</keyword>
<name>A0AAC9AUQ1_SPHMC</name>
<reference evidence="2" key="1">
    <citation type="submission" date="2015-11" db="EMBL/GenBank/DDBJ databases">
        <title>Complete genome sequence of a polyethylene-glycol degrader Sphingopyxis macrogoltabida 203N (NBRC 111659).</title>
        <authorList>
            <person name="Yoshiyuki O."/>
            <person name="Shouta N."/>
            <person name="Nagata Y."/>
            <person name="Numata M."/>
            <person name="Tsuchikane K."/>
            <person name="Hosoyama A."/>
            <person name="Yamazoe A."/>
            <person name="Tsuda M."/>
            <person name="Fujita N."/>
            <person name="Kawai F."/>
        </authorList>
    </citation>
    <scope>NUCLEOTIDE SEQUENCE [LARGE SCALE GENOMIC DNA]</scope>
    <source>
        <strain evidence="2">203N</strain>
    </source>
</reference>
<dbReference type="AlphaFoldDB" id="A0AAC9AUQ1"/>
<dbReference type="SUPFAM" id="SSF53335">
    <property type="entry name" value="S-adenosyl-L-methionine-dependent methyltransferases"/>
    <property type="match status" value="1"/>
</dbReference>
<evidence type="ECO:0000313" key="2">
    <source>
        <dbReference type="Proteomes" id="UP000076088"/>
    </source>
</evidence>
<dbReference type="Proteomes" id="UP000076088">
    <property type="component" value="Chromosome"/>
</dbReference>
<accession>A0AAC9AUQ1</accession>
<dbReference type="RefSeq" id="WP_054728210.1">
    <property type="nucleotide sequence ID" value="NZ_CP009429.1"/>
</dbReference>
<dbReference type="KEGG" id="smaz:LH19_12290"/>
<dbReference type="EMBL" id="CP013344">
    <property type="protein sequence ID" value="AMU88906.1"/>
    <property type="molecule type" value="Genomic_DNA"/>
</dbReference>
<proteinExistence type="predicted"/>
<organism evidence="1 2">
    <name type="scientific">Sphingopyxis macrogoltabida</name>
    <name type="common">Sphingomonas macrogoltabidus</name>
    <dbReference type="NCBI Taxonomy" id="33050"/>
    <lineage>
        <taxon>Bacteria</taxon>
        <taxon>Pseudomonadati</taxon>
        <taxon>Pseudomonadota</taxon>
        <taxon>Alphaproteobacteria</taxon>
        <taxon>Sphingomonadales</taxon>
        <taxon>Sphingomonadaceae</taxon>
        <taxon>Sphingopyxis</taxon>
    </lineage>
</organism>
<reference evidence="1 2" key="2">
    <citation type="journal article" date="2016" name="Genome Announc.">
        <title>Complete Genome Sequence of Sphingopyxis macrogoltabida Strain 203N (NBRC 111659), a Polyethylene Glycol Degrader.</title>
        <authorList>
            <person name="Ohtsubo Y."/>
            <person name="Nonoyama S."/>
            <person name="Nagata Y."/>
            <person name="Numata M."/>
            <person name="Tsuchikane K."/>
            <person name="Hosoyama A."/>
            <person name="Yamazoe A."/>
            <person name="Tsuda M."/>
            <person name="Fujita N."/>
            <person name="Kawai F."/>
        </authorList>
    </citation>
    <scope>NUCLEOTIDE SEQUENCE [LARGE SCALE GENOMIC DNA]</scope>
    <source>
        <strain evidence="1 2">203N</strain>
    </source>
</reference>
<protein>
    <recommendedName>
        <fullName evidence="3">Methyltransferase domain-containing protein</fullName>
    </recommendedName>
</protein>
<evidence type="ECO:0000313" key="1">
    <source>
        <dbReference type="EMBL" id="AMU88906.1"/>
    </source>
</evidence>
<sequence>MQDDERPPVLAHRRFQARAAEFEGLPLAARFAEIHASNLWGADTSRSGLGSEAGATDILRRELGELFAALNVRSLLDAPCGDARWIAEADLGPVQYTGVDIVAAQIEENIAQRGARGEFLVADITRDPLPVAEAILCRDCLVHLSFANIDLAVANFRRSGAKWLIATTFPDFGKNLDCADGDWRALNLERAPFGWPPPVRLLNERCEEAGGGWTDKSLGLWALAELNSATLTPPRVRRRAVRSA</sequence>
<gene>
    <name evidence="1" type="ORF">ATM17_07595</name>
</gene>
<dbReference type="InterPro" id="IPR029063">
    <property type="entry name" value="SAM-dependent_MTases_sf"/>
</dbReference>